<dbReference type="Proteomes" id="UP000887565">
    <property type="component" value="Unplaced"/>
</dbReference>
<organism evidence="1 2">
    <name type="scientific">Romanomermis culicivorax</name>
    <name type="common">Nematode worm</name>
    <dbReference type="NCBI Taxonomy" id="13658"/>
    <lineage>
        <taxon>Eukaryota</taxon>
        <taxon>Metazoa</taxon>
        <taxon>Ecdysozoa</taxon>
        <taxon>Nematoda</taxon>
        <taxon>Enoplea</taxon>
        <taxon>Dorylaimia</taxon>
        <taxon>Mermithida</taxon>
        <taxon>Mermithoidea</taxon>
        <taxon>Mermithidae</taxon>
        <taxon>Romanomermis</taxon>
    </lineage>
</organism>
<evidence type="ECO:0000313" key="1">
    <source>
        <dbReference type="Proteomes" id="UP000887565"/>
    </source>
</evidence>
<dbReference type="AlphaFoldDB" id="A0A915J8C7"/>
<name>A0A915J8C7_ROMCU</name>
<protein>
    <submittedName>
        <fullName evidence="2">Uncharacterized protein</fullName>
    </submittedName>
</protein>
<dbReference type="WBParaSite" id="nRc.2.0.1.t22723-RA">
    <property type="protein sequence ID" value="nRc.2.0.1.t22723-RA"/>
    <property type="gene ID" value="nRc.2.0.1.g22723"/>
</dbReference>
<keyword evidence="1" id="KW-1185">Reference proteome</keyword>
<proteinExistence type="predicted"/>
<sequence length="73" mass="8761">MFKKYRGRERWFADHRILKSAPVWYQPHFHLTIESEYTKESILADADTWETSFTSMMNSYHGSGLARYFYCIG</sequence>
<accession>A0A915J8C7</accession>
<evidence type="ECO:0000313" key="2">
    <source>
        <dbReference type="WBParaSite" id="nRc.2.0.1.t22723-RA"/>
    </source>
</evidence>
<reference evidence="2" key="1">
    <citation type="submission" date="2022-11" db="UniProtKB">
        <authorList>
            <consortium name="WormBaseParasite"/>
        </authorList>
    </citation>
    <scope>IDENTIFICATION</scope>
</reference>